<accession>A0AAD8L7N6</accession>
<evidence type="ECO:0000313" key="2">
    <source>
        <dbReference type="Proteomes" id="UP001229421"/>
    </source>
</evidence>
<gene>
    <name evidence="1" type="ORF">QVD17_00335</name>
</gene>
<name>A0AAD8L7N6_TARER</name>
<keyword evidence="2" id="KW-1185">Reference proteome</keyword>
<dbReference type="AlphaFoldDB" id="A0AAD8L7N6"/>
<proteinExistence type="predicted"/>
<organism evidence="1 2">
    <name type="scientific">Tagetes erecta</name>
    <name type="common">African marigold</name>
    <dbReference type="NCBI Taxonomy" id="13708"/>
    <lineage>
        <taxon>Eukaryota</taxon>
        <taxon>Viridiplantae</taxon>
        <taxon>Streptophyta</taxon>
        <taxon>Embryophyta</taxon>
        <taxon>Tracheophyta</taxon>
        <taxon>Spermatophyta</taxon>
        <taxon>Magnoliopsida</taxon>
        <taxon>eudicotyledons</taxon>
        <taxon>Gunneridae</taxon>
        <taxon>Pentapetalae</taxon>
        <taxon>asterids</taxon>
        <taxon>campanulids</taxon>
        <taxon>Asterales</taxon>
        <taxon>Asteraceae</taxon>
        <taxon>Asteroideae</taxon>
        <taxon>Heliantheae alliance</taxon>
        <taxon>Tageteae</taxon>
        <taxon>Tagetes</taxon>
    </lineage>
</organism>
<sequence>MLYHSSDIFDSFARQGEWLNEEGDEEGEEEVAGEEEISLERKISPIQLKLKFSKRVVIFSKITQFVVIIIVD</sequence>
<dbReference type="Proteomes" id="UP001229421">
    <property type="component" value="Unassembled WGS sequence"/>
</dbReference>
<comment type="caution">
    <text evidence="1">The sequence shown here is derived from an EMBL/GenBank/DDBJ whole genome shotgun (WGS) entry which is preliminary data.</text>
</comment>
<protein>
    <submittedName>
        <fullName evidence="1">Uncharacterized protein</fullName>
    </submittedName>
</protein>
<dbReference type="EMBL" id="JAUHHV010000001">
    <property type="protein sequence ID" value="KAK1434588.1"/>
    <property type="molecule type" value="Genomic_DNA"/>
</dbReference>
<reference evidence="1" key="1">
    <citation type="journal article" date="2023" name="bioRxiv">
        <title>Improved chromosome-level genome assembly for marigold (Tagetes erecta).</title>
        <authorList>
            <person name="Jiang F."/>
            <person name="Yuan L."/>
            <person name="Wang S."/>
            <person name="Wang H."/>
            <person name="Xu D."/>
            <person name="Wang A."/>
            <person name="Fan W."/>
        </authorList>
    </citation>
    <scope>NUCLEOTIDE SEQUENCE</scope>
    <source>
        <strain evidence="1">WSJ</strain>
        <tissue evidence="1">Leaf</tissue>
    </source>
</reference>
<evidence type="ECO:0000313" key="1">
    <source>
        <dbReference type="EMBL" id="KAK1434588.1"/>
    </source>
</evidence>